<feature type="DNA-binding region" description="H-T-H motif" evidence="4">
    <location>
        <begin position="46"/>
        <end position="65"/>
    </location>
</feature>
<dbReference type="InterPro" id="IPR050109">
    <property type="entry name" value="HTH-type_TetR-like_transc_reg"/>
</dbReference>
<organism evidence="6 7">
    <name type="scientific">Actinomadura parmotrematis</name>
    <dbReference type="NCBI Taxonomy" id="2864039"/>
    <lineage>
        <taxon>Bacteria</taxon>
        <taxon>Bacillati</taxon>
        <taxon>Actinomycetota</taxon>
        <taxon>Actinomycetes</taxon>
        <taxon>Streptosporangiales</taxon>
        <taxon>Thermomonosporaceae</taxon>
        <taxon>Actinomadura</taxon>
    </lineage>
</organism>
<keyword evidence="3" id="KW-0804">Transcription</keyword>
<accession>A0ABS7FU25</accession>
<evidence type="ECO:0000256" key="3">
    <source>
        <dbReference type="ARBA" id="ARBA00023163"/>
    </source>
</evidence>
<evidence type="ECO:0000313" key="6">
    <source>
        <dbReference type="EMBL" id="MBW8483038.1"/>
    </source>
</evidence>
<proteinExistence type="predicted"/>
<dbReference type="PANTHER" id="PTHR30055:SF234">
    <property type="entry name" value="HTH-TYPE TRANSCRIPTIONAL REGULATOR BETI"/>
    <property type="match status" value="1"/>
</dbReference>
<dbReference type="SUPFAM" id="SSF46689">
    <property type="entry name" value="Homeodomain-like"/>
    <property type="match status" value="1"/>
</dbReference>
<evidence type="ECO:0000313" key="7">
    <source>
        <dbReference type="Proteomes" id="UP000774570"/>
    </source>
</evidence>
<evidence type="ECO:0000256" key="2">
    <source>
        <dbReference type="ARBA" id="ARBA00023125"/>
    </source>
</evidence>
<sequence>MEPPGYTTLPRGRHRLTREQVAASQRDRLLHGMIEVVADQGYARSSVADVLKRARVSRETFYEHFTDKRHCFLDAYQRAAGEMVAVVAAAVEDAAGGTPLERFSAGLTAYLAGLARDGARARVFLLEIYAAGPEAALERYAVQRRFIGIITTLLLSDPRWRRLPDPEFACRMVVGGIAGLVSGKVADHRTDELPELHGPIVEHVRALLDAAPVPPAVPDERTPE</sequence>
<keyword evidence="2 4" id="KW-0238">DNA-binding</keyword>
<dbReference type="Pfam" id="PF00440">
    <property type="entry name" value="TetR_N"/>
    <property type="match status" value="1"/>
</dbReference>
<evidence type="ECO:0000256" key="1">
    <source>
        <dbReference type="ARBA" id="ARBA00023015"/>
    </source>
</evidence>
<reference evidence="6 7" key="1">
    <citation type="submission" date="2021-07" db="EMBL/GenBank/DDBJ databases">
        <title>Actinomadura sp. PM05-2 isolated from lichen.</title>
        <authorList>
            <person name="Somphong A."/>
            <person name="Phongsopitanun W."/>
            <person name="Tanasupawat S."/>
            <person name="Peongsungnone V."/>
        </authorList>
    </citation>
    <scope>NUCLEOTIDE SEQUENCE [LARGE SCALE GENOMIC DNA]</scope>
    <source>
        <strain evidence="6 7">PM05-2</strain>
    </source>
</reference>
<dbReference type="Gene3D" id="1.10.357.10">
    <property type="entry name" value="Tetracycline Repressor, domain 2"/>
    <property type="match status" value="1"/>
</dbReference>
<dbReference type="RefSeq" id="WP_220165959.1">
    <property type="nucleotide sequence ID" value="NZ_JAIBOA010000006.1"/>
</dbReference>
<keyword evidence="7" id="KW-1185">Reference proteome</keyword>
<dbReference type="Proteomes" id="UP000774570">
    <property type="component" value="Unassembled WGS sequence"/>
</dbReference>
<feature type="domain" description="HTH tetR-type" evidence="5">
    <location>
        <begin position="23"/>
        <end position="83"/>
    </location>
</feature>
<evidence type="ECO:0000256" key="4">
    <source>
        <dbReference type="PROSITE-ProRule" id="PRU00335"/>
    </source>
</evidence>
<dbReference type="Gene3D" id="1.10.10.60">
    <property type="entry name" value="Homeodomain-like"/>
    <property type="match status" value="1"/>
</dbReference>
<protein>
    <submittedName>
        <fullName evidence="6">TetR/AcrR family transcriptional regulator</fullName>
    </submittedName>
</protein>
<dbReference type="InterPro" id="IPR001647">
    <property type="entry name" value="HTH_TetR"/>
</dbReference>
<dbReference type="EMBL" id="JAIBOA010000006">
    <property type="protein sequence ID" value="MBW8483038.1"/>
    <property type="molecule type" value="Genomic_DNA"/>
</dbReference>
<gene>
    <name evidence="6" type="ORF">K1Y72_11705</name>
</gene>
<name>A0ABS7FU25_9ACTN</name>
<dbReference type="InterPro" id="IPR009057">
    <property type="entry name" value="Homeodomain-like_sf"/>
</dbReference>
<comment type="caution">
    <text evidence="6">The sequence shown here is derived from an EMBL/GenBank/DDBJ whole genome shotgun (WGS) entry which is preliminary data.</text>
</comment>
<keyword evidence="1" id="KW-0805">Transcription regulation</keyword>
<dbReference type="PANTHER" id="PTHR30055">
    <property type="entry name" value="HTH-TYPE TRANSCRIPTIONAL REGULATOR RUTR"/>
    <property type="match status" value="1"/>
</dbReference>
<evidence type="ECO:0000259" key="5">
    <source>
        <dbReference type="PROSITE" id="PS50977"/>
    </source>
</evidence>
<dbReference type="PROSITE" id="PS50977">
    <property type="entry name" value="HTH_TETR_2"/>
    <property type="match status" value="1"/>
</dbReference>